<dbReference type="AlphaFoldDB" id="A0A3N1D658"/>
<gene>
    <name evidence="2" type="ORF">EDD29_6249</name>
</gene>
<evidence type="ECO:0000256" key="1">
    <source>
        <dbReference type="SAM" id="Phobius"/>
    </source>
</evidence>
<accession>A0A3N1D658</accession>
<dbReference type="OrthoDB" id="3296472at2"/>
<evidence type="ECO:0000313" key="2">
    <source>
        <dbReference type="EMBL" id="ROO88578.1"/>
    </source>
</evidence>
<sequence length="144" mass="16015">MRAKYRLRQVVNIVNLSTPLGLLLARAGGHGVVRRGPDGLLLADGYRLPLPVAPAFTLGNVIVFRDLRLLEGRPRLLAHEGRHATQYSWCLGVVMLLPYLACVMASFALCGDWASYNPFERLAGLEDGGYRKRRLRGARFRGAR</sequence>
<protein>
    <recommendedName>
        <fullName evidence="4">DUF4157 domain-containing protein</fullName>
    </recommendedName>
</protein>
<dbReference type="RefSeq" id="WP_123667798.1">
    <property type="nucleotide sequence ID" value="NZ_RJKE01000001.1"/>
</dbReference>
<organism evidence="2 3">
    <name type="scientific">Actinocorallia herbida</name>
    <dbReference type="NCBI Taxonomy" id="58109"/>
    <lineage>
        <taxon>Bacteria</taxon>
        <taxon>Bacillati</taxon>
        <taxon>Actinomycetota</taxon>
        <taxon>Actinomycetes</taxon>
        <taxon>Streptosporangiales</taxon>
        <taxon>Thermomonosporaceae</taxon>
        <taxon>Actinocorallia</taxon>
    </lineage>
</organism>
<reference evidence="2 3" key="1">
    <citation type="submission" date="2018-11" db="EMBL/GenBank/DDBJ databases">
        <title>Sequencing the genomes of 1000 actinobacteria strains.</title>
        <authorList>
            <person name="Klenk H.-P."/>
        </authorList>
    </citation>
    <scope>NUCLEOTIDE SEQUENCE [LARGE SCALE GENOMIC DNA]</scope>
    <source>
        <strain evidence="2 3">DSM 44254</strain>
    </source>
</reference>
<feature type="transmembrane region" description="Helical" evidence="1">
    <location>
        <begin position="87"/>
        <end position="109"/>
    </location>
</feature>
<name>A0A3N1D658_9ACTN</name>
<dbReference type="EMBL" id="RJKE01000001">
    <property type="protein sequence ID" value="ROO88578.1"/>
    <property type="molecule type" value="Genomic_DNA"/>
</dbReference>
<keyword evidence="1" id="KW-0472">Membrane</keyword>
<dbReference type="Proteomes" id="UP000272400">
    <property type="component" value="Unassembled WGS sequence"/>
</dbReference>
<evidence type="ECO:0008006" key="4">
    <source>
        <dbReference type="Google" id="ProtNLM"/>
    </source>
</evidence>
<proteinExistence type="predicted"/>
<keyword evidence="3" id="KW-1185">Reference proteome</keyword>
<keyword evidence="1" id="KW-1133">Transmembrane helix</keyword>
<keyword evidence="1" id="KW-0812">Transmembrane</keyword>
<comment type="caution">
    <text evidence="2">The sequence shown here is derived from an EMBL/GenBank/DDBJ whole genome shotgun (WGS) entry which is preliminary data.</text>
</comment>
<evidence type="ECO:0000313" key="3">
    <source>
        <dbReference type="Proteomes" id="UP000272400"/>
    </source>
</evidence>